<gene>
    <name evidence="3" type="ORF">Hsar01_02721</name>
</gene>
<feature type="transmembrane region" description="Helical" evidence="1">
    <location>
        <begin position="183"/>
        <end position="205"/>
    </location>
</feature>
<reference evidence="3 4" key="1">
    <citation type="submission" date="2024-02" db="EMBL/GenBank/DDBJ databases">
        <title>Haloferula sargassicola NBRC 104335.</title>
        <authorList>
            <person name="Ichikawa N."/>
            <person name="Katano-Makiyama Y."/>
            <person name="Hidaka K."/>
        </authorList>
    </citation>
    <scope>NUCLEOTIDE SEQUENCE [LARGE SCALE GENOMIC DNA]</scope>
    <source>
        <strain evidence="3 4">NBRC 104335</strain>
    </source>
</reference>
<feature type="transmembrane region" description="Helical" evidence="1">
    <location>
        <begin position="266"/>
        <end position="286"/>
    </location>
</feature>
<dbReference type="Pfam" id="PF13795">
    <property type="entry name" value="HupE_UreJ_2"/>
    <property type="match status" value="1"/>
</dbReference>
<dbReference type="RefSeq" id="WP_353567600.1">
    <property type="nucleotide sequence ID" value="NZ_BAABRI010000015.1"/>
</dbReference>
<feature type="signal peptide" evidence="2">
    <location>
        <begin position="1"/>
        <end position="22"/>
    </location>
</feature>
<sequence>MKRAGHFLILLVALLTSVSAHQIAELSGQVEMGKNQVQLSFMVDAAYSLPEFRGDEDAPPQDLAWLRQQSPAEWKRIQLEAGTYFSHCLKIVVNGHRIEPAYRFPDFDTDPPRFVTDGIAEMPPMIEVAADVPFEGGRFDVAWDEPFGVVLILVSDRDVQPVISGQQVRLFDRPPSLWQWIRLGWQHIIPAGLDHILFILGIFLLTPSWKPLLKQSLTFTLAHSATLVFAALGWVHLPTQPIEIAIALSISWIALENFGRQRVTRVRYLTIAGFGLVHGLGFASMLVPLLPPGRPDQLIYGIAGFNLGVEAGQVAVLAAALASCGWWTKFHFDHLRLWGSLAIAFTGIVWAIQRAVG</sequence>
<dbReference type="InterPro" id="IPR032809">
    <property type="entry name" value="Put_HupE_UreJ"/>
</dbReference>
<evidence type="ECO:0008006" key="5">
    <source>
        <dbReference type="Google" id="ProtNLM"/>
    </source>
</evidence>
<keyword evidence="1" id="KW-0812">Transmembrane</keyword>
<accession>A0ABP9UPK2</accession>
<organism evidence="3 4">
    <name type="scientific">Haloferula sargassicola</name>
    <dbReference type="NCBI Taxonomy" id="490096"/>
    <lineage>
        <taxon>Bacteria</taxon>
        <taxon>Pseudomonadati</taxon>
        <taxon>Verrucomicrobiota</taxon>
        <taxon>Verrucomicrobiia</taxon>
        <taxon>Verrucomicrobiales</taxon>
        <taxon>Verrucomicrobiaceae</taxon>
        <taxon>Haloferula</taxon>
    </lineage>
</organism>
<keyword evidence="2" id="KW-0732">Signal</keyword>
<evidence type="ECO:0000256" key="2">
    <source>
        <dbReference type="SAM" id="SignalP"/>
    </source>
</evidence>
<dbReference type="Proteomes" id="UP001476282">
    <property type="component" value="Unassembled WGS sequence"/>
</dbReference>
<feature type="transmembrane region" description="Helical" evidence="1">
    <location>
        <begin position="335"/>
        <end position="352"/>
    </location>
</feature>
<evidence type="ECO:0000313" key="3">
    <source>
        <dbReference type="EMBL" id="GAA5483488.1"/>
    </source>
</evidence>
<dbReference type="EMBL" id="BAABRI010000015">
    <property type="protein sequence ID" value="GAA5483488.1"/>
    <property type="molecule type" value="Genomic_DNA"/>
</dbReference>
<keyword evidence="1" id="KW-1133">Transmembrane helix</keyword>
<comment type="caution">
    <text evidence="3">The sequence shown here is derived from an EMBL/GenBank/DDBJ whole genome shotgun (WGS) entry which is preliminary data.</text>
</comment>
<proteinExistence type="predicted"/>
<keyword evidence="1" id="KW-0472">Membrane</keyword>
<name>A0ABP9UPK2_9BACT</name>
<feature type="transmembrane region" description="Helical" evidence="1">
    <location>
        <begin position="298"/>
        <end position="323"/>
    </location>
</feature>
<evidence type="ECO:0000313" key="4">
    <source>
        <dbReference type="Proteomes" id="UP001476282"/>
    </source>
</evidence>
<feature type="chain" id="PRO_5045045873" description="HupE/UreJ family protein" evidence="2">
    <location>
        <begin position="23"/>
        <end position="357"/>
    </location>
</feature>
<evidence type="ECO:0000256" key="1">
    <source>
        <dbReference type="SAM" id="Phobius"/>
    </source>
</evidence>
<protein>
    <recommendedName>
        <fullName evidence="5">HupE/UreJ family protein</fullName>
    </recommendedName>
</protein>
<keyword evidence="4" id="KW-1185">Reference proteome</keyword>